<evidence type="ECO:0000313" key="1">
    <source>
        <dbReference type="EMBL" id="AHH18671.1"/>
    </source>
</evidence>
<organism evidence="1 2">
    <name type="scientific">Nocardia nova SH22a</name>
    <dbReference type="NCBI Taxonomy" id="1415166"/>
    <lineage>
        <taxon>Bacteria</taxon>
        <taxon>Bacillati</taxon>
        <taxon>Actinomycetota</taxon>
        <taxon>Actinomycetes</taxon>
        <taxon>Mycobacteriales</taxon>
        <taxon>Nocardiaceae</taxon>
        <taxon>Nocardia</taxon>
    </lineage>
</organism>
<proteinExistence type="predicted"/>
<dbReference type="PATRIC" id="fig|1415166.3.peg.3988"/>
<protein>
    <submittedName>
        <fullName evidence="1">Uncharacterized protein</fullName>
    </submittedName>
</protein>
<evidence type="ECO:0000313" key="2">
    <source>
        <dbReference type="Proteomes" id="UP000019150"/>
    </source>
</evidence>
<keyword evidence="2" id="KW-1185">Reference proteome</keyword>
<dbReference type="HOGENOM" id="CLU_1738616_0_0_11"/>
<gene>
    <name evidence="1" type="ORF">NONO_c38870</name>
</gene>
<dbReference type="EMBL" id="CP006850">
    <property type="protein sequence ID" value="AHH18671.1"/>
    <property type="molecule type" value="Genomic_DNA"/>
</dbReference>
<sequence>MAMIREISLPLSGLLVQWRADDGHSRITSPAGETPLTPSVTVWQPCAGPDTIFAASGAARDGTDSWWAVWGICPPEQTDVIVVLPDGSTPAVGRADRLWAAEWTGPPRSVRVRIGGHEAAVPFEVPSFMGSGGAGPRTGRIAAGWAQFAE</sequence>
<dbReference type="AlphaFoldDB" id="W5TN44"/>
<dbReference type="OrthoDB" id="4541167at2"/>
<dbReference type="STRING" id="1415166.NONO_c38870"/>
<dbReference type="Proteomes" id="UP000019150">
    <property type="component" value="Chromosome"/>
</dbReference>
<name>W5TN44_9NOCA</name>
<accession>W5TN44</accession>
<dbReference type="KEGG" id="nno:NONO_c38870"/>
<dbReference type="RefSeq" id="WP_148306899.1">
    <property type="nucleotide sequence ID" value="NZ_CP006850.1"/>
</dbReference>
<reference evidence="1 2" key="1">
    <citation type="journal article" date="2014" name="Appl. Environ. Microbiol.">
        <title>Insights into the Microbial Degradation of Rubber and Gutta-Percha by Analysis of the Complete Genome of Nocardia nova SH22a.</title>
        <authorList>
            <person name="Luo Q."/>
            <person name="Hiessl S."/>
            <person name="Poehlein A."/>
            <person name="Daniel R."/>
            <person name="Steinbuchel A."/>
        </authorList>
    </citation>
    <scope>NUCLEOTIDE SEQUENCE [LARGE SCALE GENOMIC DNA]</scope>
    <source>
        <strain evidence="1">SH22a</strain>
    </source>
</reference>